<name>A0AAW2YUN2_9EUKA</name>
<gene>
    <name evidence="2" type="ORF">AKO1_006808</name>
</gene>
<protein>
    <recommendedName>
        <fullName evidence="1">Endonuclease/exonuclease/phosphatase domain-containing protein</fullName>
    </recommendedName>
</protein>
<evidence type="ECO:0000313" key="2">
    <source>
        <dbReference type="EMBL" id="KAL0480563.1"/>
    </source>
</evidence>
<dbReference type="Gene3D" id="3.60.10.10">
    <property type="entry name" value="Endonuclease/exonuclease/phosphatase"/>
    <property type="match status" value="1"/>
</dbReference>
<dbReference type="InterPro" id="IPR050410">
    <property type="entry name" value="CCR4/nocturin_mRNA_transcr"/>
</dbReference>
<keyword evidence="3" id="KW-1185">Reference proteome</keyword>
<reference evidence="2 3" key="1">
    <citation type="submission" date="2024-03" db="EMBL/GenBank/DDBJ databases">
        <title>The Acrasis kona genome and developmental transcriptomes reveal deep origins of eukaryotic multicellular pathways.</title>
        <authorList>
            <person name="Sheikh S."/>
            <person name="Fu C.-J."/>
            <person name="Brown M.W."/>
            <person name="Baldauf S.L."/>
        </authorList>
    </citation>
    <scope>NUCLEOTIDE SEQUENCE [LARGE SCALE GENOMIC DNA]</scope>
    <source>
        <strain evidence="2 3">ATCC MYA-3509</strain>
    </source>
</reference>
<sequence length="296" mass="33894">MMKSLGMSAFKVMSYNIRFAAKYEAKREYEWDYRKSGLVDVIKGQMPDVIGLQEVLSDQLDYIAQSLGDSYKHVGNAREYDSKNKSYRGEYSSVFYNTKKFQLLDQNTFWLSDNPDVPNEGPAWDADCVRICTWVLLKDLNSEKVFVHFNTHWDHVGPQARTNSAVLMRNRIMQMLVTLRQKGFKDPLISVSGDFNCLPDAKELSTMTEPLEDSGNNIKLQLTDSKSIAKSKQGPEGTFTFFDMSGNILIDYIFIQDGFDAIRKWDVDLYHVVDDLLPCGHVPSDHRPIVINLSCR</sequence>
<dbReference type="Pfam" id="PF03372">
    <property type="entry name" value="Exo_endo_phos"/>
    <property type="match status" value="1"/>
</dbReference>
<organism evidence="2 3">
    <name type="scientific">Acrasis kona</name>
    <dbReference type="NCBI Taxonomy" id="1008807"/>
    <lineage>
        <taxon>Eukaryota</taxon>
        <taxon>Discoba</taxon>
        <taxon>Heterolobosea</taxon>
        <taxon>Tetramitia</taxon>
        <taxon>Eutetramitia</taxon>
        <taxon>Acrasidae</taxon>
        <taxon>Acrasis</taxon>
    </lineage>
</organism>
<comment type="caution">
    <text evidence="2">The sequence shown here is derived from an EMBL/GenBank/DDBJ whole genome shotgun (WGS) entry which is preliminary data.</text>
</comment>
<dbReference type="PANTHER" id="PTHR12121">
    <property type="entry name" value="CARBON CATABOLITE REPRESSOR PROTEIN 4"/>
    <property type="match status" value="1"/>
</dbReference>
<evidence type="ECO:0000259" key="1">
    <source>
        <dbReference type="Pfam" id="PF03372"/>
    </source>
</evidence>
<proteinExistence type="predicted"/>
<dbReference type="InterPro" id="IPR005135">
    <property type="entry name" value="Endo/exonuclease/phosphatase"/>
</dbReference>
<dbReference type="PANTHER" id="PTHR12121:SF36">
    <property type="entry name" value="ENDONUCLEASE_EXONUCLEASE_PHOSPHATASE DOMAIN-CONTAINING PROTEIN"/>
    <property type="match status" value="1"/>
</dbReference>
<dbReference type="EMBL" id="JAOPGA020000668">
    <property type="protein sequence ID" value="KAL0480563.1"/>
    <property type="molecule type" value="Genomic_DNA"/>
</dbReference>
<feature type="domain" description="Endonuclease/exonuclease/phosphatase" evidence="1">
    <location>
        <begin position="13"/>
        <end position="286"/>
    </location>
</feature>
<dbReference type="GO" id="GO:0000175">
    <property type="term" value="F:3'-5'-RNA exonuclease activity"/>
    <property type="evidence" value="ECO:0007669"/>
    <property type="project" value="TreeGrafter"/>
</dbReference>
<dbReference type="CDD" id="cd09083">
    <property type="entry name" value="EEP-1"/>
    <property type="match status" value="1"/>
</dbReference>
<dbReference type="Proteomes" id="UP001431209">
    <property type="component" value="Unassembled WGS sequence"/>
</dbReference>
<dbReference type="SUPFAM" id="SSF56219">
    <property type="entry name" value="DNase I-like"/>
    <property type="match status" value="1"/>
</dbReference>
<dbReference type="InterPro" id="IPR036691">
    <property type="entry name" value="Endo/exonu/phosph_ase_sf"/>
</dbReference>
<accession>A0AAW2YUN2</accession>
<dbReference type="AlphaFoldDB" id="A0AAW2YUN2"/>
<evidence type="ECO:0000313" key="3">
    <source>
        <dbReference type="Proteomes" id="UP001431209"/>
    </source>
</evidence>